<gene>
    <name evidence="8 10" type="primary">ectA</name>
    <name evidence="10" type="ORF">H0484_03715</name>
</gene>
<keyword evidence="11" id="KW-1185">Reference proteome</keyword>
<organism evidence="10 11">
    <name type="scientific">Mesopusillimonas faecipullorum</name>
    <dbReference type="NCBI Taxonomy" id="2755040"/>
    <lineage>
        <taxon>Bacteria</taxon>
        <taxon>Pseudomonadati</taxon>
        <taxon>Pseudomonadota</taxon>
        <taxon>Betaproteobacteria</taxon>
        <taxon>Burkholderiales</taxon>
        <taxon>Alcaligenaceae</taxon>
        <taxon>Mesopusillimonas</taxon>
    </lineage>
</organism>
<dbReference type="CDD" id="cd04301">
    <property type="entry name" value="NAT_SF"/>
    <property type="match status" value="1"/>
</dbReference>
<comment type="catalytic activity">
    <reaction evidence="7 8">
        <text>L-2,4-diaminobutanoate + acetyl-CoA = (2S)-4-acetamido-2-aminobutanoate + CoA + H(+)</text>
        <dbReference type="Rhea" id="RHEA:16901"/>
        <dbReference type="ChEBI" id="CHEBI:15378"/>
        <dbReference type="ChEBI" id="CHEBI:57287"/>
        <dbReference type="ChEBI" id="CHEBI:57288"/>
        <dbReference type="ChEBI" id="CHEBI:58761"/>
        <dbReference type="ChEBI" id="CHEBI:58929"/>
        <dbReference type="EC" id="2.3.1.178"/>
    </reaction>
</comment>
<evidence type="ECO:0000256" key="6">
    <source>
        <dbReference type="ARBA" id="ARBA00023315"/>
    </source>
</evidence>
<protein>
    <recommendedName>
        <fullName evidence="4 8">L-2,4-diaminobutyric acid acetyltransferase</fullName>
        <shortName evidence="8">DABA acetyltransferase</shortName>
        <ecNumber evidence="3 8">2.3.1.178</ecNumber>
    </recommendedName>
</protein>
<keyword evidence="5 8" id="KW-0808">Transferase</keyword>
<dbReference type="EC" id="2.3.1.178" evidence="3 8"/>
<evidence type="ECO:0000256" key="8">
    <source>
        <dbReference type="RuleBase" id="RU365045"/>
    </source>
</evidence>
<dbReference type="InterPro" id="IPR000182">
    <property type="entry name" value="GNAT_dom"/>
</dbReference>
<dbReference type="InterPro" id="IPR012772">
    <property type="entry name" value="Ectoine_EctA"/>
</dbReference>
<accession>A0ABS8CA46</accession>
<dbReference type="SUPFAM" id="SSF55729">
    <property type="entry name" value="Acyl-CoA N-acyltransferases (Nat)"/>
    <property type="match status" value="1"/>
</dbReference>
<evidence type="ECO:0000256" key="2">
    <source>
        <dbReference type="ARBA" id="ARBA00010712"/>
    </source>
</evidence>
<keyword evidence="6 8" id="KW-0012">Acyltransferase</keyword>
<dbReference type="Gene3D" id="3.40.630.30">
    <property type="match status" value="1"/>
</dbReference>
<dbReference type="RefSeq" id="WP_226953112.1">
    <property type="nucleotide sequence ID" value="NZ_JACDXW010000002.1"/>
</dbReference>
<dbReference type="GO" id="GO:0033816">
    <property type="term" value="F:diaminobutyrate acetyltransferase activity"/>
    <property type="evidence" value="ECO:0007669"/>
    <property type="project" value="UniProtKB-EC"/>
</dbReference>
<dbReference type="NCBIfam" id="TIGR02406">
    <property type="entry name" value="ectoine_EctA"/>
    <property type="match status" value="1"/>
</dbReference>
<evidence type="ECO:0000256" key="1">
    <source>
        <dbReference type="ARBA" id="ARBA00004978"/>
    </source>
</evidence>
<feature type="domain" description="N-acetyltransferase" evidence="9">
    <location>
        <begin position="30"/>
        <end position="199"/>
    </location>
</feature>
<evidence type="ECO:0000256" key="7">
    <source>
        <dbReference type="ARBA" id="ARBA00048924"/>
    </source>
</evidence>
<evidence type="ECO:0000313" key="11">
    <source>
        <dbReference type="Proteomes" id="UP000776983"/>
    </source>
</evidence>
<comment type="pathway">
    <text evidence="1 8">Amine and polyamine biosynthesis; ectoine biosynthesis; L-ectoine from L-aspartate 4-semialdehyde: step 2/3.</text>
</comment>
<comment type="caution">
    <text evidence="10">The sequence shown here is derived from an EMBL/GenBank/DDBJ whole genome shotgun (WGS) entry which is preliminary data.</text>
</comment>
<evidence type="ECO:0000313" key="10">
    <source>
        <dbReference type="EMBL" id="MCB5362863.1"/>
    </source>
</evidence>
<dbReference type="InterPro" id="IPR016181">
    <property type="entry name" value="Acyl_CoA_acyltransferase"/>
</dbReference>
<evidence type="ECO:0000256" key="3">
    <source>
        <dbReference type="ARBA" id="ARBA00012355"/>
    </source>
</evidence>
<proteinExistence type="inferred from homology"/>
<dbReference type="Pfam" id="PF00583">
    <property type="entry name" value="Acetyltransf_1"/>
    <property type="match status" value="1"/>
</dbReference>
<dbReference type="EMBL" id="JACDXW010000002">
    <property type="protein sequence ID" value="MCB5362863.1"/>
    <property type="molecule type" value="Genomic_DNA"/>
</dbReference>
<comment type="similarity">
    <text evidence="2 8">Belongs to the acetyltransferase family. EctA subfamily.</text>
</comment>
<evidence type="ECO:0000256" key="5">
    <source>
        <dbReference type="ARBA" id="ARBA00022679"/>
    </source>
</evidence>
<evidence type="ECO:0000256" key="4">
    <source>
        <dbReference type="ARBA" id="ARBA00017935"/>
    </source>
</evidence>
<evidence type="ECO:0000259" key="9">
    <source>
        <dbReference type="PROSITE" id="PS51186"/>
    </source>
</evidence>
<reference evidence="10 11" key="1">
    <citation type="submission" date="2020-07" db="EMBL/GenBank/DDBJ databases">
        <title>Pusillimonas sp. nov., isolated from poultry manure in Taiwan.</title>
        <authorList>
            <person name="Lin S.-Y."/>
            <person name="Tang Y.-S."/>
            <person name="Young C.-C."/>
        </authorList>
    </citation>
    <scope>NUCLEOTIDE SEQUENCE [LARGE SCALE GENOMIC DNA]</scope>
    <source>
        <strain evidence="10 11">CC-YST705</strain>
    </source>
</reference>
<name>A0ABS8CA46_9BURK</name>
<comment type="function">
    <text evidence="8">Catalyzes the acetylation of L-2,4-diaminobutyrate (DABA) to gamma-N-acetyl-alpha,gamma-diaminobutyric acid (ADABA) with acetyl coenzyme A.</text>
</comment>
<dbReference type="Proteomes" id="UP000776983">
    <property type="component" value="Unassembled WGS sequence"/>
</dbReference>
<dbReference type="PROSITE" id="PS51186">
    <property type="entry name" value="GNAT"/>
    <property type="match status" value="1"/>
</dbReference>
<sequence length="200" mass="21951">MKQIPSEISSISQSWATSAPTVSEVATLPLELRPPAIEDGPAIHQLISRCPPLDLNSAYAYLLWCQHFQGTSVVAVGSHGVEGFVSAYVPPEKDDTLFIWQVAVDARRRGQGLGLRMLLSLFERDPLKKLKFVEATVGPGNKASRAMFSALAKRLDVALNESPLFAASLFGEGHEEECLLRLGPRPFVPKRVRPFCDLEP</sequence>